<comment type="caution">
    <text evidence="1">The sequence shown here is derived from an EMBL/GenBank/DDBJ whole genome shotgun (WGS) entry which is preliminary data.</text>
</comment>
<dbReference type="EMBL" id="JAWRVE010000129">
    <property type="protein sequence ID" value="KAL1855677.1"/>
    <property type="molecule type" value="Genomic_DNA"/>
</dbReference>
<reference evidence="1 2" key="1">
    <citation type="journal article" date="2024" name="IMA Fungus">
        <title>IMA Genome - F19 : A genome assembly and annotation guide to empower mycologists, including annotated draft genome sequences of Ceratocystis pirilliformis, Diaporthe australafricana, Fusarium ophioides, Paecilomyces lecythidis, and Sporothrix stenoceras.</title>
        <authorList>
            <person name="Aylward J."/>
            <person name="Wilson A.M."/>
            <person name="Visagie C.M."/>
            <person name="Spraker J."/>
            <person name="Barnes I."/>
            <person name="Buitendag C."/>
            <person name="Ceriani C."/>
            <person name="Del Mar Angel L."/>
            <person name="du Plessis D."/>
            <person name="Fuchs T."/>
            <person name="Gasser K."/>
            <person name="Kramer D."/>
            <person name="Li W."/>
            <person name="Munsamy K."/>
            <person name="Piso A."/>
            <person name="Price J.L."/>
            <person name="Sonnekus B."/>
            <person name="Thomas C."/>
            <person name="van der Nest A."/>
            <person name="van Dijk A."/>
            <person name="van Heerden A."/>
            <person name="van Vuuren N."/>
            <person name="Yilmaz N."/>
            <person name="Duong T.A."/>
            <person name="van der Merwe N.A."/>
            <person name="Wingfield M.J."/>
            <person name="Wingfield B.D."/>
        </authorList>
    </citation>
    <scope>NUCLEOTIDE SEQUENCE [LARGE SCALE GENOMIC DNA]</scope>
    <source>
        <strain evidence="1 2">CMW 18300</strain>
    </source>
</reference>
<protein>
    <submittedName>
        <fullName evidence="1">Uncharacterized protein</fullName>
    </submittedName>
</protein>
<proteinExistence type="predicted"/>
<dbReference type="PANTHER" id="PTHR33112:SF16">
    <property type="entry name" value="HETEROKARYON INCOMPATIBILITY DOMAIN-CONTAINING PROTEIN"/>
    <property type="match status" value="1"/>
</dbReference>
<name>A0ABR3W860_9PEZI</name>
<accession>A0ABR3W860</accession>
<sequence>MTKSSDRVPAFLAIPKSIEALLKDEFVGGIWRSDARLVESMCWKLLQPDSSDPSGSSWTWASRSGEVSYNYLKNKGKIVRKASIISCDAAVDRSQSHVSGSITLQGTLTLMQDDFLRTEDRPGVYDQVSQAVGYCCAFDMITFPPRAGRIRSSPYVIFCRRPTARDEDGGTIRLLLQPVNENENFQTASAFKRIGIQFYPSKRYEAVYVPLRHTVEWMKKNKHYIPLGTAIMAHDEEMSDFLKKAYTSVPKHDPIARAVGKTASTAGNNVHLGETSIGSSDFSGTGPPTVWAVMTKEVQMGRIITIF</sequence>
<dbReference type="Proteomes" id="UP001583177">
    <property type="component" value="Unassembled WGS sequence"/>
</dbReference>
<keyword evidence="2" id="KW-1185">Reference proteome</keyword>
<gene>
    <name evidence="1" type="ORF">Daus18300_011058</name>
</gene>
<evidence type="ECO:0000313" key="1">
    <source>
        <dbReference type="EMBL" id="KAL1855677.1"/>
    </source>
</evidence>
<evidence type="ECO:0000313" key="2">
    <source>
        <dbReference type="Proteomes" id="UP001583177"/>
    </source>
</evidence>
<organism evidence="1 2">
    <name type="scientific">Diaporthe australafricana</name>
    <dbReference type="NCBI Taxonomy" id="127596"/>
    <lineage>
        <taxon>Eukaryota</taxon>
        <taxon>Fungi</taxon>
        <taxon>Dikarya</taxon>
        <taxon>Ascomycota</taxon>
        <taxon>Pezizomycotina</taxon>
        <taxon>Sordariomycetes</taxon>
        <taxon>Sordariomycetidae</taxon>
        <taxon>Diaporthales</taxon>
        <taxon>Diaporthaceae</taxon>
        <taxon>Diaporthe</taxon>
    </lineage>
</organism>
<dbReference type="PANTHER" id="PTHR33112">
    <property type="entry name" value="DOMAIN PROTEIN, PUTATIVE-RELATED"/>
    <property type="match status" value="1"/>
</dbReference>